<dbReference type="STRING" id="137246.A0A401RLY1"/>
<dbReference type="GO" id="GO:0005615">
    <property type="term" value="C:extracellular space"/>
    <property type="evidence" value="ECO:0007669"/>
    <property type="project" value="TreeGrafter"/>
</dbReference>
<protein>
    <recommendedName>
        <fullName evidence="2">Lipocalin/cytosolic fatty-acid binding domain-containing protein</fullName>
    </recommendedName>
</protein>
<dbReference type="GO" id="GO:0019841">
    <property type="term" value="F:retinol binding"/>
    <property type="evidence" value="ECO:0007669"/>
    <property type="project" value="TreeGrafter"/>
</dbReference>
<feature type="signal peptide" evidence="1">
    <location>
        <begin position="1"/>
        <end position="22"/>
    </location>
</feature>
<accession>A0A401RLY1</accession>
<evidence type="ECO:0000256" key="1">
    <source>
        <dbReference type="SAM" id="SignalP"/>
    </source>
</evidence>
<dbReference type="InterPro" id="IPR012674">
    <property type="entry name" value="Calycin"/>
</dbReference>
<organism evidence="3 4">
    <name type="scientific">Chiloscyllium punctatum</name>
    <name type="common">Brownbanded bambooshark</name>
    <name type="synonym">Hemiscyllium punctatum</name>
    <dbReference type="NCBI Taxonomy" id="137246"/>
    <lineage>
        <taxon>Eukaryota</taxon>
        <taxon>Metazoa</taxon>
        <taxon>Chordata</taxon>
        <taxon>Craniata</taxon>
        <taxon>Vertebrata</taxon>
        <taxon>Chondrichthyes</taxon>
        <taxon>Elasmobranchii</taxon>
        <taxon>Galeomorphii</taxon>
        <taxon>Galeoidea</taxon>
        <taxon>Orectolobiformes</taxon>
        <taxon>Hemiscylliidae</taxon>
        <taxon>Chiloscyllium</taxon>
    </lineage>
</organism>
<keyword evidence="4" id="KW-1185">Reference proteome</keyword>
<dbReference type="PANTHER" id="PTHR11873:SF2">
    <property type="entry name" value="RETINOL-BINDING PROTEIN 4"/>
    <property type="match status" value="1"/>
</dbReference>
<dbReference type="InterPro" id="IPR002449">
    <property type="entry name" value="Retinol-bd/Purpurin"/>
</dbReference>
<feature type="domain" description="Lipocalin/cytosolic fatty-acid binding" evidence="2">
    <location>
        <begin position="43"/>
        <end position="169"/>
    </location>
</feature>
<dbReference type="EMBL" id="BEZZ01004782">
    <property type="protein sequence ID" value="GCC19153.1"/>
    <property type="molecule type" value="Genomic_DNA"/>
</dbReference>
<dbReference type="PANTHER" id="PTHR11873">
    <property type="entry name" value="RETINOL-BINDING PROTEIN 4"/>
    <property type="match status" value="1"/>
</dbReference>
<evidence type="ECO:0000313" key="4">
    <source>
        <dbReference type="Proteomes" id="UP000287033"/>
    </source>
</evidence>
<dbReference type="AlphaFoldDB" id="A0A401RLY1"/>
<keyword evidence="1" id="KW-0732">Signal</keyword>
<dbReference type="PRINTS" id="PR00179">
    <property type="entry name" value="LIPOCALIN"/>
</dbReference>
<gene>
    <name evidence="3" type="ORF">chiPu_0021779</name>
</gene>
<dbReference type="OMA" id="KYWGMAS"/>
<dbReference type="GO" id="GO:0034632">
    <property type="term" value="F:retinol transmembrane transporter activity"/>
    <property type="evidence" value="ECO:0007669"/>
    <property type="project" value="InterPro"/>
</dbReference>
<dbReference type="Pfam" id="PF00061">
    <property type="entry name" value="Lipocalin"/>
    <property type="match status" value="1"/>
</dbReference>
<dbReference type="InterPro" id="IPR000566">
    <property type="entry name" value="Lipocln_cytosolic_FA-bd_dom"/>
</dbReference>
<dbReference type="Proteomes" id="UP000287033">
    <property type="component" value="Unassembled WGS sequence"/>
</dbReference>
<feature type="chain" id="PRO_5025613367" description="Lipocalin/cytosolic fatty-acid binding domain-containing protein" evidence="1">
    <location>
        <begin position="23"/>
        <end position="233"/>
    </location>
</feature>
<name>A0A401RLY1_CHIPU</name>
<reference evidence="3 4" key="1">
    <citation type="journal article" date="2018" name="Nat. Ecol. Evol.">
        <title>Shark genomes provide insights into elasmobranch evolution and the origin of vertebrates.</title>
        <authorList>
            <person name="Hara Y"/>
            <person name="Yamaguchi K"/>
            <person name="Onimaru K"/>
            <person name="Kadota M"/>
            <person name="Koyanagi M"/>
            <person name="Keeley SD"/>
            <person name="Tatsumi K"/>
            <person name="Tanaka K"/>
            <person name="Motone F"/>
            <person name="Kageyama Y"/>
            <person name="Nozu R"/>
            <person name="Adachi N"/>
            <person name="Nishimura O"/>
            <person name="Nakagawa R"/>
            <person name="Tanegashima C"/>
            <person name="Kiyatake I"/>
            <person name="Matsumoto R"/>
            <person name="Murakumo K"/>
            <person name="Nishida K"/>
            <person name="Terakita A"/>
            <person name="Kuratani S"/>
            <person name="Sato K"/>
            <person name="Hyodo S Kuraku.S."/>
        </authorList>
    </citation>
    <scope>NUCLEOTIDE SEQUENCE [LARGE SCALE GENOMIC DNA]</scope>
</reference>
<comment type="caution">
    <text evidence="3">The sequence shown here is derived from an EMBL/GenBank/DDBJ whole genome shotgun (WGS) entry which is preliminary data.</text>
</comment>
<dbReference type="SUPFAM" id="SSF50814">
    <property type="entry name" value="Lipocalins"/>
    <property type="match status" value="1"/>
</dbReference>
<dbReference type="PRINTS" id="PR01174">
    <property type="entry name" value="RETINOLBNDNG"/>
</dbReference>
<dbReference type="Gene3D" id="2.40.128.20">
    <property type="match status" value="1"/>
</dbReference>
<sequence>MGHCRVLGLLLLLLVSISSCFAKSDCVVNNFHVKEDFNKTRYVGKWHAFAKKDPVGIFLESNIHAEFKIENETMTAKATGLVTLLPEWIVCAEMMGTFNNTENPAKFKLKYWGAAEHLQKGNDDHWIIDTDYDNYAITYTCRKLNENGTCADSYSFVFSRDPEGLTPEAQRVVRKWQDHLCLAFRYKRVAQTGKYNGFRESSSLVILIPWFPVIHLLSRVNSFISLHLLSQNL</sequence>
<evidence type="ECO:0000313" key="3">
    <source>
        <dbReference type="EMBL" id="GCC19153.1"/>
    </source>
</evidence>
<dbReference type="OrthoDB" id="9923952at2759"/>
<dbReference type="PROSITE" id="PS51257">
    <property type="entry name" value="PROKAR_LIPOPROTEIN"/>
    <property type="match status" value="1"/>
</dbReference>
<evidence type="ECO:0000259" key="2">
    <source>
        <dbReference type="Pfam" id="PF00061"/>
    </source>
</evidence>
<proteinExistence type="predicted"/>